<evidence type="ECO:0000256" key="1">
    <source>
        <dbReference type="ARBA" id="ARBA00004651"/>
    </source>
</evidence>
<evidence type="ECO:0000256" key="4">
    <source>
        <dbReference type="ARBA" id="ARBA00022989"/>
    </source>
</evidence>
<dbReference type="PIRSF" id="PIRSF018968">
    <property type="entry name" value="ABC_permease_BceB"/>
    <property type="match status" value="1"/>
</dbReference>
<evidence type="ECO:0000259" key="7">
    <source>
        <dbReference type="Pfam" id="PF02687"/>
    </source>
</evidence>
<protein>
    <submittedName>
        <fullName evidence="8">Putative ABC transport system permease protein</fullName>
    </submittedName>
</protein>
<feature type="transmembrane region" description="Helical" evidence="6">
    <location>
        <begin position="231"/>
        <end position="254"/>
    </location>
</feature>
<evidence type="ECO:0000256" key="2">
    <source>
        <dbReference type="ARBA" id="ARBA00022475"/>
    </source>
</evidence>
<keyword evidence="9" id="KW-1185">Reference proteome</keyword>
<feature type="transmembrane region" description="Helical" evidence="6">
    <location>
        <begin position="534"/>
        <end position="559"/>
    </location>
</feature>
<dbReference type="GO" id="GO:0055085">
    <property type="term" value="P:transmembrane transport"/>
    <property type="evidence" value="ECO:0007669"/>
    <property type="project" value="UniProtKB-UniRule"/>
</dbReference>
<dbReference type="InterPro" id="IPR003838">
    <property type="entry name" value="ABC3_permease_C"/>
</dbReference>
<feature type="transmembrane region" description="Helical" evidence="6">
    <location>
        <begin position="286"/>
        <end position="309"/>
    </location>
</feature>
<dbReference type="PANTHER" id="PTHR46795:SF3">
    <property type="entry name" value="ABC TRANSPORTER PERMEASE"/>
    <property type="match status" value="1"/>
</dbReference>
<proteinExistence type="inferred from homology"/>
<keyword evidence="4 6" id="KW-1133">Transmembrane helix</keyword>
<feature type="transmembrane region" description="Helical" evidence="6">
    <location>
        <begin position="62"/>
        <end position="82"/>
    </location>
</feature>
<feature type="transmembrane region" description="Helical" evidence="6">
    <location>
        <begin position="629"/>
        <end position="649"/>
    </location>
</feature>
<feature type="transmembrane region" description="Helical" evidence="6">
    <location>
        <begin position="103"/>
        <end position="129"/>
    </location>
</feature>
<keyword evidence="3 6" id="KW-0812">Transmembrane</keyword>
<keyword evidence="2 6" id="KW-1003">Cell membrane</keyword>
<evidence type="ECO:0000256" key="6">
    <source>
        <dbReference type="PIRNR" id="PIRNR018968"/>
    </source>
</evidence>
<feature type="transmembrane region" description="Helical" evidence="6">
    <location>
        <begin position="149"/>
        <end position="173"/>
    </location>
</feature>
<gene>
    <name evidence="8" type="ORF">SAMN02746066_02902</name>
</gene>
<dbReference type="AlphaFoldDB" id="A0A1M7KS00"/>
<feature type="transmembrane region" description="Helical" evidence="6">
    <location>
        <begin position="202"/>
        <end position="219"/>
    </location>
</feature>
<dbReference type="EMBL" id="FRCP01000014">
    <property type="protein sequence ID" value="SHM67965.1"/>
    <property type="molecule type" value="Genomic_DNA"/>
</dbReference>
<organism evidence="8 9">
    <name type="scientific">Anaerosporobacter mobilis DSM 15930</name>
    <dbReference type="NCBI Taxonomy" id="1120996"/>
    <lineage>
        <taxon>Bacteria</taxon>
        <taxon>Bacillati</taxon>
        <taxon>Bacillota</taxon>
        <taxon>Clostridia</taxon>
        <taxon>Lachnospirales</taxon>
        <taxon>Lachnospiraceae</taxon>
        <taxon>Anaerosporobacter</taxon>
    </lineage>
</organism>
<dbReference type="PANTHER" id="PTHR46795">
    <property type="entry name" value="ABC TRANSPORTER PERMEASE-RELATED-RELATED"/>
    <property type="match status" value="1"/>
</dbReference>
<feature type="transmembrane region" description="Helical" evidence="6">
    <location>
        <begin position="21"/>
        <end position="42"/>
    </location>
</feature>
<keyword evidence="5 6" id="KW-0472">Membrane</keyword>
<feature type="transmembrane region" description="Helical" evidence="6">
    <location>
        <begin position="596"/>
        <end position="623"/>
    </location>
</feature>
<dbReference type="InterPro" id="IPR027022">
    <property type="entry name" value="ABC_permease_BceB-typ"/>
</dbReference>
<dbReference type="Pfam" id="PF02687">
    <property type="entry name" value="FtsX"/>
    <property type="match status" value="1"/>
</dbReference>
<dbReference type="STRING" id="1120996.SAMN02746066_02902"/>
<dbReference type="Proteomes" id="UP000184038">
    <property type="component" value="Unassembled WGS sequence"/>
</dbReference>
<comment type="subcellular location">
    <subcellularLocation>
        <location evidence="1 6">Cell membrane</location>
        <topology evidence="1 6">Multi-pass membrane protein</topology>
    </subcellularLocation>
</comment>
<dbReference type="InterPro" id="IPR052536">
    <property type="entry name" value="ABC-4_Integral_Memb_Prot"/>
</dbReference>
<accession>A0A1M7KS00</accession>
<reference evidence="8 9" key="1">
    <citation type="submission" date="2016-11" db="EMBL/GenBank/DDBJ databases">
        <authorList>
            <person name="Jaros S."/>
            <person name="Januszkiewicz K."/>
            <person name="Wedrychowicz H."/>
        </authorList>
    </citation>
    <scope>NUCLEOTIDE SEQUENCE [LARGE SCALE GENOMIC DNA]</scope>
    <source>
        <strain evidence="8 9">DSM 15930</strain>
    </source>
</reference>
<evidence type="ECO:0000313" key="8">
    <source>
        <dbReference type="EMBL" id="SHM67965.1"/>
    </source>
</evidence>
<evidence type="ECO:0000256" key="3">
    <source>
        <dbReference type="ARBA" id="ARBA00022692"/>
    </source>
</evidence>
<comment type="similarity">
    <text evidence="6">Belongs to the ABC-4 integral membrane protein family.</text>
</comment>
<sequence>MGKSFYLKLAVTNLKKNRNAYIPYILAGMGMVFTYVLFLLLSEGKGITNVVGAETLQIMFEMGAAVISIFSVIFIFYANGFLMKRRKKEIALYGILGLERKHVGLVMLYESLIAGLISVISGMVLGLLFGKLFFMLLMKITRIAEGSKFIIDTSVFTKTFLFFMAVYLATLLWNQLQVRLSKPIELLKGEEIGQKEKRSTPILAIIGLGLLAAGYYMALNIVNPLAAINRFFIAVLLVIAGTYYTFRAGSIVILKLLKKNKRYYYQTNHFITVSGMIHRMKQNATGLANICILSTMVLVTLSTTIALFVGQEKMIEESNPTDYYLNMEEGTVSQVELKETVYEVAQKHNVTISNYKDIRIKGAIASYSDGTMKGVDREIMLGSNSKYYSVIFIPLTEYNKLTGKNVNLEENEVLMSFAIHKSTKKNVKVLEENYTVKGACDDIGINMGQDVTAYDSIYMVFKNENRILDIVMKMSEEFTTNSHDMLEYNVYFDAEGEYEDRLACAGEMKEVTYNMVKGRYFANIDLSKEDGYKLFGGLVFLGFFLGIIFLLAMVMIIYFKQISEGFEDRKRFEILNKVGLDKKDVKKTINKQIIQVFFLPLLGAIIHVAFAFKMITKLLLIFNLSDTSLIFYCTLITIAIFAVIYIFVFKMTAKAYYRIVNR</sequence>
<keyword evidence="6" id="KW-0813">Transport</keyword>
<dbReference type="RefSeq" id="WP_073288936.1">
    <property type="nucleotide sequence ID" value="NZ_FRCP01000014.1"/>
</dbReference>
<feature type="domain" description="ABC3 transporter permease C-terminal" evidence="7">
    <location>
        <begin position="64"/>
        <end position="172"/>
    </location>
</feature>
<evidence type="ECO:0000256" key="5">
    <source>
        <dbReference type="ARBA" id="ARBA00023136"/>
    </source>
</evidence>
<evidence type="ECO:0000313" key="9">
    <source>
        <dbReference type="Proteomes" id="UP000184038"/>
    </source>
</evidence>
<name>A0A1M7KS00_9FIRM</name>
<dbReference type="GO" id="GO:0005886">
    <property type="term" value="C:plasma membrane"/>
    <property type="evidence" value="ECO:0007669"/>
    <property type="project" value="UniProtKB-SubCell"/>
</dbReference>